<dbReference type="InterPro" id="IPR017582">
    <property type="entry name" value="SelU"/>
</dbReference>
<proteinExistence type="predicted"/>
<dbReference type="Pfam" id="PF26341">
    <property type="entry name" value="AAA_SelU"/>
    <property type="match status" value="1"/>
</dbReference>
<sequence length="352" mass="39070">MALTFQTLSDFLAHGHDTVIDVRSPAEYAEDHVPGAINLPVLDNDERAEVGTIYVQESSFRARKIGAAMVFRNAANHIEHSLSAYEGGWRPLVYCWRGGQRSGSFTWMLSQIGWRAEVVQGGYQSYRRLVHAALYETSLPHQLVLLDGLTGTAKTEILQAVERLGGQVLDLEGLARHRGSLLGARPGGQPSQKRFESYIACALADMDPTRPVLVEAEASKIGARILPPSLWEAMKTAPRIDVEAPFEARCDYLVEAYDDILSDAERLRAQLDPLRTHRSHAVVDGWISLIEAGDKRGLTARLMADHYDPAYRKARARYEVDGLGRLSLKGLAPQDRLAAAEQIMTLLQRFGR</sequence>
<dbReference type="NCBIfam" id="TIGR03167">
    <property type="entry name" value="tRNA_sel_U_synt"/>
    <property type="match status" value="1"/>
</dbReference>
<keyword evidence="1" id="KW-0711">Selenium</keyword>
<dbReference type="InterPro" id="IPR001307">
    <property type="entry name" value="Thiosulphate_STrfase_CS"/>
</dbReference>
<dbReference type="NCBIfam" id="NF008752">
    <property type="entry name" value="PRK11784.1-4"/>
    <property type="match status" value="1"/>
</dbReference>
<name>A0A2T1ABI2_TRISK</name>
<dbReference type="InterPro" id="IPR036873">
    <property type="entry name" value="Rhodanese-like_dom_sf"/>
</dbReference>
<protein>
    <submittedName>
        <fullName evidence="3">tRNA 2-selenouridine synthase</fullName>
    </submittedName>
</protein>
<dbReference type="Proteomes" id="UP000237718">
    <property type="component" value="Unassembled WGS sequence"/>
</dbReference>
<evidence type="ECO:0000256" key="1">
    <source>
        <dbReference type="ARBA" id="ARBA00023266"/>
    </source>
</evidence>
<dbReference type="EMBL" id="PVUF01000012">
    <property type="protein sequence ID" value="PRZ45951.1"/>
    <property type="molecule type" value="Genomic_DNA"/>
</dbReference>
<accession>A0A2T1ABI2</accession>
<dbReference type="SMART" id="SM00450">
    <property type="entry name" value="RHOD"/>
    <property type="match status" value="1"/>
</dbReference>
<dbReference type="InterPro" id="IPR001763">
    <property type="entry name" value="Rhodanese-like_dom"/>
</dbReference>
<dbReference type="Pfam" id="PF00581">
    <property type="entry name" value="Rhodanese"/>
    <property type="match status" value="1"/>
</dbReference>
<dbReference type="PANTHER" id="PTHR30401">
    <property type="entry name" value="TRNA 2-SELENOURIDINE SYNTHASE"/>
    <property type="match status" value="1"/>
</dbReference>
<organism evidence="3 4">
    <name type="scientific">Tritonibacter scottomollicae</name>
    <name type="common">Epibacterium scottomollicae</name>
    <dbReference type="NCBI Taxonomy" id="483013"/>
    <lineage>
        <taxon>Bacteria</taxon>
        <taxon>Pseudomonadati</taxon>
        <taxon>Pseudomonadota</taxon>
        <taxon>Alphaproteobacteria</taxon>
        <taxon>Rhodobacterales</taxon>
        <taxon>Paracoccaceae</taxon>
        <taxon>Tritonibacter</taxon>
    </lineage>
</organism>
<evidence type="ECO:0000259" key="2">
    <source>
        <dbReference type="PROSITE" id="PS50206"/>
    </source>
</evidence>
<dbReference type="NCBIfam" id="NF008750">
    <property type="entry name" value="PRK11784.1-2"/>
    <property type="match status" value="1"/>
</dbReference>
<evidence type="ECO:0000313" key="3">
    <source>
        <dbReference type="EMBL" id="PRZ45951.1"/>
    </source>
</evidence>
<dbReference type="Gene3D" id="3.40.250.10">
    <property type="entry name" value="Rhodanese-like domain"/>
    <property type="match status" value="1"/>
</dbReference>
<dbReference type="PROSITE" id="PS00380">
    <property type="entry name" value="RHODANESE_1"/>
    <property type="match status" value="1"/>
</dbReference>
<dbReference type="OrthoDB" id="9808735at2"/>
<dbReference type="InterPro" id="IPR058840">
    <property type="entry name" value="AAA_SelU"/>
</dbReference>
<dbReference type="PANTHER" id="PTHR30401:SF0">
    <property type="entry name" value="TRNA 2-SELENOURIDINE SYNTHASE"/>
    <property type="match status" value="1"/>
</dbReference>
<dbReference type="GO" id="GO:0004792">
    <property type="term" value="F:thiosulfate-cyanide sulfurtransferase activity"/>
    <property type="evidence" value="ECO:0007669"/>
    <property type="project" value="InterPro"/>
</dbReference>
<evidence type="ECO:0000313" key="4">
    <source>
        <dbReference type="Proteomes" id="UP000237718"/>
    </source>
</evidence>
<dbReference type="GO" id="GO:0002098">
    <property type="term" value="P:tRNA wobble uridine modification"/>
    <property type="evidence" value="ECO:0007669"/>
    <property type="project" value="InterPro"/>
</dbReference>
<dbReference type="AlphaFoldDB" id="A0A2T1ABI2"/>
<gene>
    <name evidence="3" type="ORF">CLV89_11263</name>
</gene>
<reference evidence="3 4" key="1">
    <citation type="submission" date="2018-03" db="EMBL/GenBank/DDBJ databases">
        <title>Genomic Encyclopedia of Archaeal and Bacterial Type Strains, Phase II (KMG-II): from individual species to whole genera.</title>
        <authorList>
            <person name="Goeker M."/>
        </authorList>
    </citation>
    <scope>NUCLEOTIDE SEQUENCE [LARGE SCALE GENOMIC DNA]</scope>
    <source>
        <strain evidence="3 4">DSM 25328</strain>
    </source>
</reference>
<feature type="domain" description="Rhodanese" evidence="2">
    <location>
        <begin position="13"/>
        <end position="135"/>
    </location>
</feature>
<dbReference type="RefSeq" id="WP_106164802.1">
    <property type="nucleotide sequence ID" value="NZ_PVUF01000012.1"/>
</dbReference>
<dbReference type="GO" id="GO:0043828">
    <property type="term" value="F:tRNA 2-selenouridine synthase activity"/>
    <property type="evidence" value="ECO:0007669"/>
    <property type="project" value="InterPro"/>
</dbReference>
<dbReference type="PROSITE" id="PS50206">
    <property type="entry name" value="RHODANESE_3"/>
    <property type="match status" value="1"/>
</dbReference>
<dbReference type="SUPFAM" id="SSF52821">
    <property type="entry name" value="Rhodanese/Cell cycle control phosphatase"/>
    <property type="match status" value="1"/>
</dbReference>
<comment type="caution">
    <text evidence="3">The sequence shown here is derived from an EMBL/GenBank/DDBJ whole genome shotgun (WGS) entry which is preliminary data.</text>
</comment>